<keyword evidence="2" id="KW-1185">Reference proteome</keyword>
<evidence type="ECO:0000313" key="2">
    <source>
        <dbReference type="Proteomes" id="UP000289411"/>
    </source>
</evidence>
<reference evidence="1 2" key="1">
    <citation type="submission" date="2018-09" db="EMBL/GenBank/DDBJ databases">
        <authorList>
            <person name="Grouzdev D.S."/>
            <person name="Krutkina M.S."/>
        </authorList>
    </citation>
    <scope>NUCLEOTIDE SEQUENCE [LARGE SCALE GENOMIC DNA]</scope>
    <source>
        <strain evidence="1 2">RmlP001</strain>
    </source>
</reference>
<reference evidence="1 2" key="2">
    <citation type="submission" date="2019-02" db="EMBL/GenBank/DDBJ databases">
        <title>'Lichenibacterium ramalinii' gen. nov. sp. nov., 'Lichenibacterium minor' gen. nov. sp. nov.</title>
        <authorList>
            <person name="Pankratov T."/>
        </authorList>
    </citation>
    <scope>NUCLEOTIDE SEQUENCE [LARGE SCALE GENOMIC DNA]</scope>
    <source>
        <strain evidence="1 2">RmlP001</strain>
    </source>
</reference>
<protein>
    <submittedName>
        <fullName evidence="1">Uncharacterized protein</fullName>
    </submittedName>
</protein>
<organism evidence="1 2">
    <name type="scientific">Lichenibacterium ramalinae</name>
    <dbReference type="NCBI Taxonomy" id="2316527"/>
    <lineage>
        <taxon>Bacteria</taxon>
        <taxon>Pseudomonadati</taxon>
        <taxon>Pseudomonadota</taxon>
        <taxon>Alphaproteobacteria</taxon>
        <taxon>Hyphomicrobiales</taxon>
        <taxon>Lichenihabitantaceae</taxon>
        <taxon>Lichenibacterium</taxon>
    </lineage>
</organism>
<accession>A0A4Q2RHJ1</accession>
<name>A0A4Q2RHJ1_9HYPH</name>
<dbReference type="EMBL" id="QYBC01000002">
    <property type="protein sequence ID" value="RYB07184.1"/>
    <property type="molecule type" value="Genomic_DNA"/>
</dbReference>
<gene>
    <name evidence="1" type="ORF">D3272_03740</name>
</gene>
<comment type="caution">
    <text evidence="1">The sequence shown here is derived from an EMBL/GenBank/DDBJ whole genome shotgun (WGS) entry which is preliminary data.</text>
</comment>
<dbReference type="AlphaFoldDB" id="A0A4Q2RHJ1"/>
<sequence>MGDSVRLKAGSELWDLFEPWADLTGRVAGVYADGAMIAVDYPPPFEAYTSAVPAAEFRHDPAPDDAPF</sequence>
<proteinExistence type="predicted"/>
<evidence type="ECO:0000313" key="1">
    <source>
        <dbReference type="EMBL" id="RYB07184.1"/>
    </source>
</evidence>
<dbReference type="Proteomes" id="UP000289411">
    <property type="component" value="Unassembled WGS sequence"/>
</dbReference>